<accession>M2QZB9</accession>
<feature type="region of interest" description="Disordered" evidence="8">
    <location>
        <begin position="962"/>
        <end position="1023"/>
    </location>
</feature>
<dbReference type="HOGENOM" id="CLU_001490_4_0_1"/>
<organism evidence="11 12">
    <name type="scientific">Ceriporiopsis subvermispora (strain B)</name>
    <name type="common">White-rot fungus</name>
    <name type="synonym">Gelatoporia subvermispora</name>
    <dbReference type="NCBI Taxonomy" id="914234"/>
    <lineage>
        <taxon>Eukaryota</taxon>
        <taxon>Fungi</taxon>
        <taxon>Dikarya</taxon>
        <taxon>Basidiomycota</taxon>
        <taxon>Agaricomycotina</taxon>
        <taxon>Agaricomycetes</taxon>
        <taxon>Polyporales</taxon>
        <taxon>Gelatoporiaceae</taxon>
        <taxon>Gelatoporia</taxon>
    </lineage>
</organism>
<evidence type="ECO:0000256" key="3">
    <source>
        <dbReference type="ARBA" id="ARBA00022723"/>
    </source>
</evidence>
<dbReference type="InterPro" id="IPR045055">
    <property type="entry name" value="DNA2/NAM7-like"/>
</dbReference>
<name>M2QZB9_CERS8</name>
<dbReference type="PANTHER" id="PTHR10887">
    <property type="entry name" value="DNA2/NAM7 HELICASE FAMILY"/>
    <property type="match status" value="1"/>
</dbReference>
<dbReference type="InterPro" id="IPR046439">
    <property type="entry name" value="ZF_RZ_dom"/>
</dbReference>
<dbReference type="Pfam" id="PF13086">
    <property type="entry name" value="AAA_11"/>
    <property type="match status" value="2"/>
</dbReference>
<keyword evidence="12" id="KW-1185">Reference proteome</keyword>
<feature type="domain" description="C3H1-type" evidence="9">
    <location>
        <begin position="2"/>
        <end position="30"/>
    </location>
</feature>
<feature type="domain" description="RZ-type" evidence="10">
    <location>
        <begin position="2255"/>
        <end position="2328"/>
    </location>
</feature>
<sequence length="2340" mass="261257">MSQSPEPCRFLFRPGGCHRGDSCRFSHGIPQVGPSRGSRARGRGRATPNAVSGRGGAPPGICRDFWSTGRCGREFQCYYKHVIDPSVTLDVSTPSQPSAAQNVVDSLAPFLTSAGLAKLSEPGTDGFFSGSGSQDQSPAEVHNFLKRFLADQYRFRTAQDIYGFLSLLSNVNTGNSKWTSEDGQLFLATIGTGNGLLRMNDVICWKPVSARAGHQRAVLSFQRGYVPLLRYLSSDYVVKSITSHIVNALFTMIMENFDHFYDVVTSCMDEAVDVSKSFKDPVTPLSAAKEPIGSQVIICLCKILFECITRFKNAIAAHPTLYELVVHLQRWTEAWVAGVSSTPPTFDDVIVKSTPLARDHITQYLKNEINKLVSIAERKNSELQRSKGKARAGPAFSMSSDNTGILAALDNAYEGPGESRAEGPRHDNDFVNVSDIRIAPTHGELTSKYDPFLPGNLYGAPHPHPPESMQRLLDIQFRLLREELIATLRTSIQLVLADLNAKPNSKTRLTDIMKKRGGKYNGYIQGRDTVLFNVYTNAEFSDIVPGPRGISVTLSIDTPPGRARASQPGARASFWESMSSKRLMQGGLVALIWKRGETTDVHLGTFATSSRDLSESARRDPDRLSFKVAFFDSQLELRIMHELRRPPSDRHGTILLVEATVMYESIRPFLEALKVEPEVVPFSHYLVHRPPSFYGSLKISPPAYARLPGFTYQLSCLFPKDTGVQDLRLQVSDPVSVEAARDSLRRSSRLDPSQADAVIEALTREVVLIQGPPGTGKSYTGVELLRVLIANNAGPILMIAFTNHALDHMLKSVLDAEITRKIVRLGSRSADETISQFSIEIMERAAGRSRLERDSATSRYNLREVEDQIKKLMKDVFKPHIDTQDIIRIVEIQYPNHFASLSAPPPWIAALYQLSRTQGGSQWQTVGKSGRAQEQDDSLYAYWKDGEDLDFLSAQITMYDAGRSHASQEPSSNRYSILNPAERPLSPPTGEDSAGYVKASSGDIVKVPDEEGDDDDDDEDINGRPEEMWIHAIEGIDISHARPAETSASEHDPVDELAAAVEDLHVRSQSYLQPSDFENIQEFYTAFGCVETPKLPMTDRTVVELLEADTYDVWTMSQAERARLHKYWTDEVRDHLQETRLVEFESLRRRHEEALLRYNEAKDEGRRQLLKNVDIIGCTTTGAAKLTGLLKGIGPRIMLVEEAGQVLEAHVLGSLVPTIQHLILIGDPLQLRPTIDNYSLSMDHPRGRMLFKFDMSLMERLASSGLPMSQINVQRRMRPAIANLIRTTLYPNLEDHDLVKQYPVVRGLSKNTFFFNHNHKENGGDDDTVSKYNKFEVDMIVDLVKYMLRQGPYSAEGDIVVLCAYLGQLARMRDALSDEVVVIIDERDQAELDDRAADTDPEGTEVTQFQHVKIPRRVRLRTIDNYQGEEAKIVILSLVRNSGGSEEDAIHGHTAATRANIGFLRSDNRTNVALSRAREGLYIFGNAADLCARSKMWRTVIDQLTQTDCVGDALPVRCDRHPETVEMISKPGQLSRVAPDGGCLRQCDSRLKCGHLCPYKCHSDDPNHLAVACMQRCTRLCPRGHPCNRQCVDPCGKCHTRVRSVSLPCGHVAAEVFCYQLDDLTEVFCGVEVTRDLLHCDHPAVMKCSEHVKDYLCTAPCEGIMACCGRNCHAQCHRCLALNTAPDDTNSRSPRLSHVEHPCQKLLYCGHICGAPCSQDHQCTTVCKNECRQICAHARCKDYCSKPCAPCQEPCIWKCAHHVCPVPCGSVCARLPCDRRCEKLLSCGHRCPSVCGEDCDIQVCPACADEDVRNVVVDVVMQRTLADLDMNETTLDEIVITLPSCRHIFTVETLDGICDMNAYYSRDEVTQEWTTLQTPPIGFAKPPACPTCRGAITSPRYGRVFKRADLDILENNVAFHMSQSVGSVQAKVDAVSKPALETRLQEEGSKLVASPAQCSPQQQKAKLKRQAAIFKAMRLQPVPFRDIDPLSDSLHGVPIAEAKAWKKVVFKLLQAYGEVVKVAGTRSAHVHAWEASFAHLYQKEMEDIIENPMQAPRLPEEHAMRMARMKVGQPPPRADKRFLVEAIWMTITLRLTLADLAMTWLRAVGESEYPSENRRLWAMYISFLLRSCSADAELASGITIESESHRQRTKTCLMIMRIELEQFRFNLDMLKQNGTLSEHRDRFLERAQDMRDDASKYVLAVLDEHRRARSQPSRQEEDWLTQNFAEPVQVIMKEWTAIVTAIGTGTFYQSVSLEELTAVVKALNFSHTGHFYKCPNGHTFVIGECGGAMATSTCPECGARIGGSNHTLLQNNMRDDRMEQLAREVGAQTSPWAWAR</sequence>
<dbReference type="InterPro" id="IPR047187">
    <property type="entry name" value="SF1_C_Upf1"/>
</dbReference>
<dbReference type="GO" id="GO:0031380">
    <property type="term" value="C:nuclear RNA-directed RNA polymerase complex"/>
    <property type="evidence" value="ECO:0007669"/>
    <property type="project" value="TreeGrafter"/>
</dbReference>
<dbReference type="Proteomes" id="UP000016930">
    <property type="component" value="Unassembled WGS sequence"/>
</dbReference>
<gene>
    <name evidence="11" type="ORF">CERSUDRAFT_114154</name>
</gene>
<feature type="domain" description="C3H1-type" evidence="9">
    <location>
        <begin position="56"/>
        <end position="84"/>
    </location>
</feature>
<feature type="zinc finger region" description="C3H1-type" evidence="7">
    <location>
        <begin position="2"/>
        <end position="30"/>
    </location>
</feature>
<dbReference type="InterPro" id="IPR000571">
    <property type="entry name" value="Znf_CCCH"/>
</dbReference>
<dbReference type="GO" id="GO:0008270">
    <property type="term" value="F:zinc ion binding"/>
    <property type="evidence" value="ECO:0007669"/>
    <property type="project" value="UniProtKB-KW"/>
</dbReference>
<evidence type="ECO:0000313" key="12">
    <source>
        <dbReference type="Proteomes" id="UP000016930"/>
    </source>
</evidence>
<feature type="compositionally biased region" description="Acidic residues" evidence="8">
    <location>
        <begin position="1010"/>
        <end position="1020"/>
    </location>
</feature>
<comment type="subcellular location">
    <subcellularLocation>
        <location evidence="1">Cytoplasm</location>
    </subcellularLocation>
</comment>
<protein>
    <recommendedName>
        <fullName evidence="13">P-loop containing nucleoside triphosphate hydrolase protein</fullName>
    </recommendedName>
</protein>
<dbReference type="Pfam" id="PF13087">
    <property type="entry name" value="AAA_12"/>
    <property type="match status" value="1"/>
</dbReference>
<keyword evidence="6" id="KW-0391">Immunity</keyword>
<dbReference type="SUPFAM" id="SSF52540">
    <property type="entry name" value="P-loop containing nucleoside triphosphate hydrolases"/>
    <property type="match status" value="1"/>
</dbReference>
<evidence type="ECO:0000259" key="10">
    <source>
        <dbReference type="PROSITE" id="PS51981"/>
    </source>
</evidence>
<dbReference type="SMART" id="SM00356">
    <property type="entry name" value="ZnF_C3H1"/>
    <property type="match status" value="2"/>
</dbReference>
<dbReference type="EMBL" id="KB445796">
    <property type="protein sequence ID" value="EMD37515.1"/>
    <property type="molecule type" value="Genomic_DNA"/>
</dbReference>
<proteinExistence type="predicted"/>
<dbReference type="PROSITE" id="PS50103">
    <property type="entry name" value="ZF_C3H1"/>
    <property type="match status" value="2"/>
</dbReference>
<evidence type="ECO:0000256" key="2">
    <source>
        <dbReference type="ARBA" id="ARBA00022490"/>
    </source>
</evidence>
<evidence type="ECO:0000256" key="5">
    <source>
        <dbReference type="ARBA" id="ARBA00022833"/>
    </source>
</evidence>
<dbReference type="InterPro" id="IPR041679">
    <property type="entry name" value="DNA2/NAM7-like_C"/>
</dbReference>
<evidence type="ECO:0008006" key="13">
    <source>
        <dbReference type="Google" id="ProtNLM"/>
    </source>
</evidence>
<feature type="region of interest" description="Disordered" evidence="8">
    <location>
        <begin position="28"/>
        <end position="55"/>
    </location>
</feature>
<dbReference type="SUPFAM" id="SSF90229">
    <property type="entry name" value="CCCH zinc finger"/>
    <property type="match status" value="1"/>
</dbReference>
<dbReference type="Pfam" id="PF20173">
    <property type="entry name" value="ZnF_RZ-type"/>
    <property type="match status" value="1"/>
</dbReference>
<evidence type="ECO:0000256" key="8">
    <source>
        <dbReference type="SAM" id="MobiDB-lite"/>
    </source>
</evidence>
<dbReference type="InterPro" id="IPR027417">
    <property type="entry name" value="P-loop_NTPase"/>
</dbReference>
<reference evidence="11 12" key="1">
    <citation type="journal article" date="2012" name="Proc. Natl. Acad. Sci. U.S.A.">
        <title>Comparative genomics of Ceriporiopsis subvermispora and Phanerochaete chrysosporium provide insight into selective ligninolysis.</title>
        <authorList>
            <person name="Fernandez-Fueyo E."/>
            <person name="Ruiz-Duenas F.J."/>
            <person name="Ferreira P."/>
            <person name="Floudas D."/>
            <person name="Hibbett D.S."/>
            <person name="Canessa P."/>
            <person name="Larrondo L.F."/>
            <person name="James T.Y."/>
            <person name="Seelenfreund D."/>
            <person name="Lobos S."/>
            <person name="Polanco R."/>
            <person name="Tello M."/>
            <person name="Honda Y."/>
            <person name="Watanabe T."/>
            <person name="Watanabe T."/>
            <person name="Ryu J.S."/>
            <person name="Kubicek C.P."/>
            <person name="Schmoll M."/>
            <person name="Gaskell J."/>
            <person name="Hammel K.E."/>
            <person name="St John F.J."/>
            <person name="Vanden Wymelenberg A."/>
            <person name="Sabat G."/>
            <person name="Splinter BonDurant S."/>
            <person name="Syed K."/>
            <person name="Yadav J.S."/>
            <person name="Doddapaneni H."/>
            <person name="Subramanian V."/>
            <person name="Lavin J.L."/>
            <person name="Oguiza J.A."/>
            <person name="Perez G."/>
            <person name="Pisabarro A.G."/>
            <person name="Ramirez L."/>
            <person name="Santoyo F."/>
            <person name="Master E."/>
            <person name="Coutinho P.M."/>
            <person name="Henrissat B."/>
            <person name="Lombard V."/>
            <person name="Magnuson J.K."/>
            <person name="Kuees U."/>
            <person name="Hori C."/>
            <person name="Igarashi K."/>
            <person name="Samejima M."/>
            <person name="Held B.W."/>
            <person name="Barry K.W."/>
            <person name="LaButti K.M."/>
            <person name="Lapidus A."/>
            <person name="Lindquist E.A."/>
            <person name="Lucas S.M."/>
            <person name="Riley R."/>
            <person name="Salamov A.A."/>
            <person name="Hoffmeister D."/>
            <person name="Schwenk D."/>
            <person name="Hadar Y."/>
            <person name="Yarden O."/>
            <person name="de Vries R.P."/>
            <person name="Wiebenga A."/>
            <person name="Stenlid J."/>
            <person name="Eastwood D."/>
            <person name="Grigoriev I.V."/>
            <person name="Berka R.M."/>
            <person name="Blanchette R.A."/>
            <person name="Kersten P."/>
            <person name="Martinez A.T."/>
            <person name="Vicuna R."/>
            <person name="Cullen D."/>
        </authorList>
    </citation>
    <scope>NUCLEOTIDE SEQUENCE [LARGE SCALE GENOMIC DNA]</scope>
    <source>
        <strain evidence="11 12">B</strain>
    </source>
</reference>
<dbReference type="InterPro" id="IPR036855">
    <property type="entry name" value="Znf_CCCH_sf"/>
</dbReference>
<dbReference type="CDD" id="cd18808">
    <property type="entry name" value="SF1_C_Upf1"/>
    <property type="match status" value="1"/>
</dbReference>
<dbReference type="GO" id="GO:0005737">
    <property type="term" value="C:cytoplasm"/>
    <property type="evidence" value="ECO:0007669"/>
    <property type="project" value="UniProtKB-SubCell"/>
</dbReference>
<dbReference type="GO" id="GO:0004386">
    <property type="term" value="F:helicase activity"/>
    <property type="evidence" value="ECO:0007669"/>
    <property type="project" value="InterPro"/>
</dbReference>
<dbReference type="STRING" id="914234.M2QZB9"/>
<feature type="compositionally biased region" description="Polar residues" evidence="8">
    <location>
        <begin position="965"/>
        <end position="976"/>
    </location>
</feature>
<evidence type="ECO:0000256" key="6">
    <source>
        <dbReference type="ARBA" id="ARBA00022859"/>
    </source>
</evidence>
<evidence type="ECO:0000256" key="4">
    <source>
        <dbReference type="ARBA" id="ARBA00022771"/>
    </source>
</evidence>
<keyword evidence="2" id="KW-0963">Cytoplasm</keyword>
<dbReference type="Gene3D" id="3.40.50.300">
    <property type="entry name" value="P-loop containing nucleotide triphosphate hydrolases"/>
    <property type="match status" value="3"/>
</dbReference>
<evidence type="ECO:0000256" key="1">
    <source>
        <dbReference type="ARBA" id="ARBA00004496"/>
    </source>
</evidence>
<dbReference type="PROSITE" id="PS51981">
    <property type="entry name" value="ZF_RZ"/>
    <property type="match status" value="1"/>
</dbReference>
<dbReference type="CDD" id="cd06008">
    <property type="entry name" value="NF-X1-zinc-finger"/>
    <property type="match status" value="1"/>
</dbReference>
<dbReference type="PANTHER" id="PTHR10887:SF445">
    <property type="entry name" value="NFX1-TYPE ZINC FINGER-CONTAINING PROTEIN 1"/>
    <property type="match status" value="1"/>
</dbReference>
<keyword evidence="5 7" id="KW-0862">Zinc</keyword>
<evidence type="ECO:0000256" key="7">
    <source>
        <dbReference type="PROSITE-ProRule" id="PRU00723"/>
    </source>
</evidence>
<evidence type="ECO:0000313" key="11">
    <source>
        <dbReference type="EMBL" id="EMD37515.1"/>
    </source>
</evidence>
<evidence type="ECO:0000259" key="9">
    <source>
        <dbReference type="PROSITE" id="PS50103"/>
    </source>
</evidence>
<feature type="zinc finger region" description="C3H1-type" evidence="7">
    <location>
        <begin position="56"/>
        <end position="84"/>
    </location>
</feature>
<keyword evidence="4 7" id="KW-0863">Zinc-finger</keyword>
<dbReference type="Pfam" id="PF00642">
    <property type="entry name" value="zf-CCCH"/>
    <property type="match status" value="1"/>
</dbReference>
<dbReference type="GO" id="GO:0002376">
    <property type="term" value="P:immune system process"/>
    <property type="evidence" value="ECO:0007669"/>
    <property type="project" value="UniProtKB-KW"/>
</dbReference>
<dbReference type="GO" id="GO:0031048">
    <property type="term" value="P:regulatory ncRNA-mediated heterochromatin formation"/>
    <property type="evidence" value="ECO:0007669"/>
    <property type="project" value="TreeGrafter"/>
</dbReference>
<dbReference type="OrthoDB" id="2423195at2759"/>
<keyword evidence="3 7" id="KW-0479">Metal-binding</keyword>
<dbReference type="InterPro" id="IPR041677">
    <property type="entry name" value="DNA2/NAM7_AAA_11"/>
</dbReference>